<reference evidence="2 3" key="1">
    <citation type="journal article" date="2015" name="Genome Biol. Evol.">
        <title>Comparative Genomics of a Bacterivorous Green Alga Reveals Evolutionary Causalities and Consequences of Phago-Mixotrophic Mode of Nutrition.</title>
        <authorList>
            <person name="Burns J.A."/>
            <person name="Paasch A."/>
            <person name="Narechania A."/>
            <person name="Kim E."/>
        </authorList>
    </citation>
    <scope>NUCLEOTIDE SEQUENCE [LARGE SCALE GENOMIC DNA]</scope>
    <source>
        <strain evidence="2 3">PLY_AMNH</strain>
    </source>
</reference>
<organism evidence="2 3">
    <name type="scientific">Cymbomonas tetramitiformis</name>
    <dbReference type="NCBI Taxonomy" id="36881"/>
    <lineage>
        <taxon>Eukaryota</taxon>
        <taxon>Viridiplantae</taxon>
        <taxon>Chlorophyta</taxon>
        <taxon>Pyramimonadophyceae</taxon>
        <taxon>Pyramimonadales</taxon>
        <taxon>Pyramimonadaceae</taxon>
        <taxon>Cymbomonas</taxon>
    </lineage>
</organism>
<sequence>MFSGRYEFRGADNETQKAIFIDRDGERFRHILNYLRTGTVHLDSNPVKYQELLEEAQYFQLCGLENELEERLAMLEAKQSSREHTLPTLINSNNISTEAMDTIANTVAAVMVQLQKIVPEDKTFRTDIDF</sequence>
<evidence type="ECO:0000313" key="2">
    <source>
        <dbReference type="EMBL" id="KAK3257250.1"/>
    </source>
</evidence>
<evidence type="ECO:0000259" key="1">
    <source>
        <dbReference type="Pfam" id="PF02214"/>
    </source>
</evidence>
<dbReference type="EMBL" id="LGRX02020799">
    <property type="protein sequence ID" value="KAK3257250.1"/>
    <property type="molecule type" value="Genomic_DNA"/>
</dbReference>
<dbReference type="Pfam" id="PF02214">
    <property type="entry name" value="BTB_2"/>
    <property type="match status" value="1"/>
</dbReference>
<dbReference type="AlphaFoldDB" id="A0AAE0FCR2"/>
<dbReference type="SUPFAM" id="SSF54695">
    <property type="entry name" value="POZ domain"/>
    <property type="match status" value="1"/>
</dbReference>
<evidence type="ECO:0000313" key="3">
    <source>
        <dbReference type="Proteomes" id="UP001190700"/>
    </source>
</evidence>
<dbReference type="PANTHER" id="PTHR11145:SF8">
    <property type="entry name" value="RE57120P"/>
    <property type="match status" value="1"/>
</dbReference>
<gene>
    <name evidence="2" type="ORF">CYMTET_33655</name>
</gene>
<dbReference type="InterPro" id="IPR045068">
    <property type="entry name" value="BACURD1-3"/>
</dbReference>
<dbReference type="InterPro" id="IPR011333">
    <property type="entry name" value="SKP1/BTB/POZ_sf"/>
</dbReference>
<feature type="domain" description="Potassium channel tetramerisation-type BTB" evidence="1">
    <location>
        <begin position="12"/>
        <end position="63"/>
    </location>
</feature>
<dbReference type="PANTHER" id="PTHR11145">
    <property type="entry name" value="BTB/POZ DOMAIN-CONTAINING ADAPTER FOR CUL3-MEDIATED RHOA DEGRADATION PROTEIN FAMILY MEMBER"/>
    <property type="match status" value="1"/>
</dbReference>
<accession>A0AAE0FCR2</accession>
<dbReference type="Proteomes" id="UP001190700">
    <property type="component" value="Unassembled WGS sequence"/>
</dbReference>
<name>A0AAE0FCR2_9CHLO</name>
<dbReference type="GO" id="GO:0051260">
    <property type="term" value="P:protein homooligomerization"/>
    <property type="evidence" value="ECO:0007669"/>
    <property type="project" value="InterPro"/>
</dbReference>
<protein>
    <recommendedName>
        <fullName evidence="1">Potassium channel tetramerisation-type BTB domain-containing protein</fullName>
    </recommendedName>
</protein>
<proteinExistence type="predicted"/>
<dbReference type="Gene3D" id="3.30.710.10">
    <property type="entry name" value="Potassium Channel Kv1.1, Chain A"/>
    <property type="match status" value="1"/>
</dbReference>
<keyword evidence="3" id="KW-1185">Reference proteome</keyword>
<comment type="caution">
    <text evidence="2">The sequence shown here is derived from an EMBL/GenBank/DDBJ whole genome shotgun (WGS) entry which is preliminary data.</text>
</comment>
<dbReference type="InterPro" id="IPR003131">
    <property type="entry name" value="T1-type_BTB"/>
</dbReference>